<evidence type="ECO:0008006" key="5">
    <source>
        <dbReference type="Google" id="ProtNLM"/>
    </source>
</evidence>
<dbReference type="Proteomes" id="UP000315995">
    <property type="component" value="Chromosome"/>
</dbReference>
<dbReference type="EMBL" id="CP041186">
    <property type="protein sequence ID" value="QDG52583.1"/>
    <property type="molecule type" value="Genomic_DNA"/>
</dbReference>
<evidence type="ECO:0000313" key="3">
    <source>
        <dbReference type="EMBL" id="QDG52583.1"/>
    </source>
</evidence>
<accession>A0A4Y6PWF5</accession>
<feature type="compositionally biased region" description="Low complexity" evidence="1">
    <location>
        <begin position="56"/>
        <end position="66"/>
    </location>
</feature>
<evidence type="ECO:0000256" key="2">
    <source>
        <dbReference type="SAM" id="SignalP"/>
    </source>
</evidence>
<reference evidence="3 4" key="1">
    <citation type="submission" date="2019-06" db="EMBL/GenBank/DDBJ databases">
        <title>Persicimonas caeni gen. nov., sp. nov., a predatory bacterium isolated from solar saltern.</title>
        <authorList>
            <person name="Wang S."/>
        </authorList>
    </citation>
    <scope>NUCLEOTIDE SEQUENCE [LARGE SCALE GENOMIC DNA]</scope>
    <source>
        <strain evidence="3 4">YN101</strain>
    </source>
</reference>
<keyword evidence="2" id="KW-0732">Signal</keyword>
<evidence type="ECO:0000313" key="4">
    <source>
        <dbReference type="Proteomes" id="UP000315995"/>
    </source>
</evidence>
<name>A0A4Y6PWF5_PERCE</name>
<feature type="compositionally biased region" description="Polar residues" evidence="1">
    <location>
        <begin position="67"/>
        <end position="82"/>
    </location>
</feature>
<feature type="chain" id="PRO_5030106562" description="Collagen-like protein" evidence="2">
    <location>
        <begin position="27"/>
        <end position="274"/>
    </location>
</feature>
<feature type="compositionally biased region" description="Gly residues" evidence="1">
    <location>
        <begin position="88"/>
        <end position="103"/>
    </location>
</feature>
<sequence>MSTRLRTNAATSAATALLLTCLAASGCSDNPQACSTSDDCFSGETCVAGRCQPQTGTDTGNNTQNNSPNPDASSPDTSTGDDASTGEDSGGQDSGGQDSGGQDSGRQDSGGDETCAVDPFTVTCENDDNYDNDEWIDADEFKDTTLGCYGSLEQPEDWSTTINGTMCYDEEGDYFGMNIAPCDAQFRMQVKLTVPEMCIDSEWGLDVRVGGASVPCDEGRDDQYRSMQCVRDGNTETWTIIVKNSNSIWSFKAGVLGASEGESQFDYTLEGKVL</sequence>
<protein>
    <recommendedName>
        <fullName evidence="5">Collagen-like protein</fullName>
    </recommendedName>
</protein>
<evidence type="ECO:0000256" key="1">
    <source>
        <dbReference type="SAM" id="MobiDB-lite"/>
    </source>
</evidence>
<dbReference type="PROSITE" id="PS51257">
    <property type="entry name" value="PROKAR_LIPOPROTEIN"/>
    <property type="match status" value="1"/>
</dbReference>
<keyword evidence="4" id="KW-1185">Reference proteome</keyword>
<accession>A0A5B8Y771</accession>
<dbReference type="RefSeq" id="WP_141199050.1">
    <property type="nucleotide sequence ID" value="NZ_CP041186.1"/>
</dbReference>
<organism evidence="3 4">
    <name type="scientific">Persicimonas caeni</name>
    <dbReference type="NCBI Taxonomy" id="2292766"/>
    <lineage>
        <taxon>Bacteria</taxon>
        <taxon>Deltaproteobacteria</taxon>
        <taxon>Bradymonadales</taxon>
        <taxon>Bradymonadaceae</taxon>
        <taxon>Persicimonas</taxon>
    </lineage>
</organism>
<feature type="signal peptide" evidence="2">
    <location>
        <begin position="1"/>
        <end position="26"/>
    </location>
</feature>
<gene>
    <name evidence="3" type="ORF">FIV42_18125</name>
</gene>
<feature type="region of interest" description="Disordered" evidence="1">
    <location>
        <begin position="56"/>
        <end position="119"/>
    </location>
</feature>
<dbReference type="AlphaFoldDB" id="A0A4Y6PWF5"/>
<proteinExistence type="predicted"/>